<accession>A0A367XN37</accession>
<organism evidence="4 5">
    <name type="scientific">Candida viswanathii</name>
    <dbReference type="NCBI Taxonomy" id="5486"/>
    <lineage>
        <taxon>Eukaryota</taxon>
        <taxon>Fungi</taxon>
        <taxon>Dikarya</taxon>
        <taxon>Ascomycota</taxon>
        <taxon>Saccharomycotina</taxon>
        <taxon>Pichiomycetes</taxon>
        <taxon>Debaryomycetaceae</taxon>
        <taxon>Candida/Lodderomyces clade</taxon>
        <taxon>Candida</taxon>
    </lineage>
</organism>
<protein>
    <submittedName>
        <fullName evidence="4">Putative NADPH-dependent methylglyoxal reductase GRP2</fullName>
    </submittedName>
</protein>
<keyword evidence="5" id="KW-1185">Reference proteome</keyword>
<proteinExistence type="inferred from homology"/>
<dbReference type="GO" id="GO:0006694">
    <property type="term" value="P:steroid biosynthetic process"/>
    <property type="evidence" value="ECO:0007669"/>
    <property type="project" value="InterPro"/>
</dbReference>
<gene>
    <name evidence="4" type="primary">GRP2_12</name>
    <name evidence="4" type="ORF">Cantr_04197</name>
</gene>
<dbReference type="FunFam" id="3.40.50.720:FF:000191">
    <property type="entry name" value="Methylglyoxal reductase (NADPH-dependent)"/>
    <property type="match status" value="1"/>
</dbReference>
<dbReference type="InterPro" id="IPR002225">
    <property type="entry name" value="3Beta_OHSteriod_DH/Estase"/>
</dbReference>
<feature type="domain" description="3-beta hydroxysteroid dehydrogenase/isomerase" evidence="3">
    <location>
        <begin position="13"/>
        <end position="232"/>
    </location>
</feature>
<dbReference type="InterPro" id="IPR036291">
    <property type="entry name" value="NAD(P)-bd_dom_sf"/>
</dbReference>
<dbReference type="GO" id="GO:0016616">
    <property type="term" value="F:oxidoreductase activity, acting on the CH-OH group of donors, NAD or NADP as acceptor"/>
    <property type="evidence" value="ECO:0007669"/>
    <property type="project" value="InterPro"/>
</dbReference>
<dbReference type="Proteomes" id="UP000253472">
    <property type="component" value="Unassembled WGS sequence"/>
</dbReference>
<evidence type="ECO:0000313" key="5">
    <source>
        <dbReference type="Proteomes" id="UP000253472"/>
    </source>
</evidence>
<evidence type="ECO:0000256" key="2">
    <source>
        <dbReference type="ARBA" id="ARBA00023445"/>
    </source>
</evidence>
<dbReference type="Pfam" id="PF01073">
    <property type="entry name" value="3Beta_HSD"/>
    <property type="match status" value="1"/>
</dbReference>
<evidence type="ECO:0000259" key="3">
    <source>
        <dbReference type="Pfam" id="PF01073"/>
    </source>
</evidence>
<dbReference type="PANTHER" id="PTHR10366:SF564">
    <property type="entry name" value="STEROL-4-ALPHA-CARBOXYLATE 3-DEHYDROGENASE, DECARBOXYLATING"/>
    <property type="match status" value="1"/>
</dbReference>
<dbReference type="InterPro" id="IPR050425">
    <property type="entry name" value="NAD(P)_dehydrat-like"/>
</dbReference>
<dbReference type="PANTHER" id="PTHR10366">
    <property type="entry name" value="NAD DEPENDENT EPIMERASE/DEHYDRATASE"/>
    <property type="match status" value="1"/>
</dbReference>
<comment type="similarity">
    <text evidence="2">Belongs to the NAD(P)-dependent epimerase/dehydratase family. Dihydroflavonol-4-reductase subfamily.</text>
</comment>
<dbReference type="AlphaFoldDB" id="A0A367XN37"/>
<comment type="caution">
    <text evidence="4">The sequence shown here is derived from an EMBL/GenBank/DDBJ whole genome shotgun (WGS) entry which is preliminary data.</text>
</comment>
<name>A0A367XN37_9ASCO</name>
<dbReference type="Gene3D" id="3.40.50.720">
    <property type="entry name" value="NAD(P)-binding Rossmann-like Domain"/>
    <property type="match status" value="1"/>
</dbReference>
<reference evidence="4 5" key="1">
    <citation type="submission" date="2018-06" db="EMBL/GenBank/DDBJ databases">
        <title>Whole genome sequencing of Candida tropicalis (genome annotated by CSBL at Korea University).</title>
        <authorList>
            <person name="Ahn J."/>
        </authorList>
    </citation>
    <scope>NUCLEOTIDE SEQUENCE [LARGE SCALE GENOMIC DNA]</scope>
    <source>
        <strain evidence="4 5">ATCC 20962</strain>
    </source>
</reference>
<evidence type="ECO:0000256" key="1">
    <source>
        <dbReference type="ARBA" id="ARBA00023002"/>
    </source>
</evidence>
<dbReference type="EMBL" id="QLNQ01000030">
    <property type="protein sequence ID" value="RCK55064.1"/>
    <property type="molecule type" value="Genomic_DNA"/>
</dbReference>
<dbReference type="SUPFAM" id="SSF51735">
    <property type="entry name" value="NAD(P)-binding Rossmann-fold domains"/>
    <property type="match status" value="1"/>
</dbReference>
<sequence>MSSGTSTTSVFLSGAYGYIAQETVKQLIQKGYKVVGTVRSSEKGDSLKSNLATAGLSAENFSYEIVKDISVKGAFDDALKALPKVIVFLHTASPFHFNTQDVEKDLLLPAIEGTNNALSAVKTYGPQIKHVVITSSYVAVGYFFEHTDLSKTVTEADWNQITYESAKENPTYADKVAWDFLKNEKPNFTLATVNPAIVLGPQAFEIKDKSQLNTSAELIDAVLKLNKDSDLSENGTGYFTDIRDVARAHIADGFTSQTLLNQIREDFPQLAERLPVAKPEQADDWKALTNKIDNPRTRELLGFEFVDLKTSVHDTVAQIVA</sequence>
<keyword evidence="1" id="KW-0560">Oxidoreductase</keyword>
<dbReference type="OrthoDB" id="2735536at2759"/>
<evidence type="ECO:0000313" key="4">
    <source>
        <dbReference type="EMBL" id="RCK55064.1"/>
    </source>
</evidence>
<dbReference type="STRING" id="5486.A0A367XN37"/>